<dbReference type="STRING" id="39966.A0A369KBJ4"/>
<dbReference type="Pfam" id="PF07992">
    <property type="entry name" value="Pyr_redox_2"/>
    <property type="match status" value="1"/>
</dbReference>
<evidence type="ECO:0000256" key="2">
    <source>
        <dbReference type="ARBA" id="ARBA00022827"/>
    </source>
</evidence>
<evidence type="ECO:0000256" key="3">
    <source>
        <dbReference type="ARBA" id="ARBA00023002"/>
    </source>
</evidence>
<comment type="caution">
    <text evidence="5">The sequence shown here is derived from an EMBL/GenBank/DDBJ whole genome shotgun (WGS) entry which is preliminary data.</text>
</comment>
<organism evidence="5 6">
    <name type="scientific">Hypsizygus marmoreus</name>
    <name type="common">White beech mushroom</name>
    <name type="synonym">Agaricus marmoreus</name>
    <dbReference type="NCBI Taxonomy" id="39966"/>
    <lineage>
        <taxon>Eukaryota</taxon>
        <taxon>Fungi</taxon>
        <taxon>Dikarya</taxon>
        <taxon>Basidiomycota</taxon>
        <taxon>Agaricomycotina</taxon>
        <taxon>Agaricomycetes</taxon>
        <taxon>Agaricomycetidae</taxon>
        <taxon>Agaricales</taxon>
        <taxon>Tricholomatineae</taxon>
        <taxon>Lyophyllaceae</taxon>
        <taxon>Hypsizygus</taxon>
    </lineage>
</organism>
<dbReference type="Gene3D" id="3.50.50.60">
    <property type="entry name" value="FAD/NAD(P)-binding domain"/>
    <property type="match status" value="2"/>
</dbReference>
<feature type="domain" description="FAD/NAD(P)-binding" evidence="4">
    <location>
        <begin position="15"/>
        <end position="235"/>
    </location>
</feature>
<evidence type="ECO:0000313" key="5">
    <source>
        <dbReference type="EMBL" id="RDB30952.1"/>
    </source>
</evidence>
<dbReference type="PANTHER" id="PTHR23023">
    <property type="entry name" value="DIMETHYLANILINE MONOOXYGENASE"/>
    <property type="match status" value="1"/>
</dbReference>
<name>A0A369KBJ4_HYPMA</name>
<dbReference type="PRINTS" id="PR00368">
    <property type="entry name" value="FADPNR"/>
</dbReference>
<keyword evidence="3" id="KW-0560">Oxidoreductase</keyword>
<dbReference type="InterPro" id="IPR036188">
    <property type="entry name" value="FAD/NAD-bd_sf"/>
</dbReference>
<protein>
    <submittedName>
        <fullName evidence="5">FAD-containing monooxygenase EthA</fullName>
    </submittedName>
</protein>
<dbReference type="Proteomes" id="UP000076154">
    <property type="component" value="Unassembled WGS sequence"/>
</dbReference>
<evidence type="ECO:0000313" key="6">
    <source>
        <dbReference type="Proteomes" id="UP000076154"/>
    </source>
</evidence>
<keyword evidence="6" id="KW-1185">Reference proteome</keyword>
<dbReference type="InterPro" id="IPR050346">
    <property type="entry name" value="FMO-like"/>
</dbReference>
<accession>A0A369KBJ4</accession>
<dbReference type="SUPFAM" id="SSF51905">
    <property type="entry name" value="FAD/NAD(P)-binding domain"/>
    <property type="match status" value="3"/>
</dbReference>
<dbReference type="AlphaFoldDB" id="A0A369KBJ4"/>
<evidence type="ECO:0000256" key="1">
    <source>
        <dbReference type="ARBA" id="ARBA00022630"/>
    </source>
</evidence>
<keyword evidence="5" id="KW-0503">Monooxygenase</keyword>
<keyword evidence="2" id="KW-0274">FAD</keyword>
<reference evidence="5" key="1">
    <citation type="submission" date="2018-04" db="EMBL/GenBank/DDBJ databases">
        <title>Whole genome sequencing of Hypsizygus marmoreus.</title>
        <authorList>
            <person name="Choi I.-G."/>
            <person name="Min B."/>
            <person name="Kim J.-G."/>
            <person name="Kim S."/>
            <person name="Oh Y.-L."/>
            <person name="Kong W.-S."/>
            <person name="Park H."/>
            <person name="Jeong J."/>
            <person name="Song E.-S."/>
        </authorList>
    </citation>
    <scope>NUCLEOTIDE SEQUENCE [LARGE SCALE GENOMIC DNA]</scope>
    <source>
        <strain evidence="5">51987-8</strain>
    </source>
</reference>
<dbReference type="OrthoDB" id="2915840at2759"/>
<sequence length="557" mass="62145">MSNTACDYNPRDLSVGIIGSGAAGLITAYTLLQDGFKDVQIISRDATPGGVWSQERVYPGLQINNVHGKYRFSPLMMRSPHNSATTGGRLTGDDMRNYMEMFATAFLRGKFLFNMEVLKIQRESASGQWLLEMKDTQTDSSVTLRFSRIVLCSGGTTIPKIPDELSPASAKKAGFKGLVIHPITFRADLEDILAKVKERANDQDTGSVVIIGGGKSAQDHAAYLANEGWKVTVVFEQTDTFVAAGKKPLPPFIRKSWRFFHCIWLGSKIAMRIWNTIAGNAFKTFEIPVDSPLWHARSPFWAIRANDEGIAHSNSFHSLVLAGKIDVVCPARVTGFTEDGEGVLLSNGSILPADILIVATGYTSSWETIFDEDTANELGIRKISLGEDVSKHEWNYLTLANPPTKHPDGSKYFLPIYRGIIPSKNIDRRNFAINGAVIIPNNGYAFEVFAHWISSYFLGDQMRLPSPDEALAHAEHNAQWLHRRYPEVNLWENPSISSGVAFWNWPQAIDELLEDMGLRTRRSGGNWLTWPFQVIDTSEIADLREERMAKREGITPY</sequence>
<dbReference type="InParanoid" id="A0A369KBJ4"/>
<gene>
    <name evidence="5" type="primary">ethA</name>
    <name evidence="5" type="ORF">Hypma_000139</name>
</gene>
<proteinExistence type="predicted"/>
<keyword evidence="1" id="KW-0285">Flavoprotein</keyword>
<dbReference type="PRINTS" id="PR00411">
    <property type="entry name" value="PNDRDTASEI"/>
</dbReference>
<dbReference type="GO" id="GO:0004497">
    <property type="term" value="F:monooxygenase activity"/>
    <property type="evidence" value="ECO:0007669"/>
    <property type="project" value="UniProtKB-KW"/>
</dbReference>
<dbReference type="EMBL" id="LUEZ02000002">
    <property type="protein sequence ID" value="RDB30952.1"/>
    <property type="molecule type" value="Genomic_DNA"/>
</dbReference>
<evidence type="ECO:0000259" key="4">
    <source>
        <dbReference type="Pfam" id="PF07992"/>
    </source>
</evidence>
<dbReference type="InterPro" id="IPR023753">
    <property type="entry name" value="FAD/NAD-binding_dom"/>
</dbReference>